<keyword evidence="6" id="KW-0732">Signal</keyword>
<keyword evidence="17" id="KW-1185">Reference proteome</keyword>
<keyword evidence="16" id="KW-0675">Receptor</keyword>
<feature type="domain" description="TonB-dependent receptor-like beta-barrel" evidence="14">
    <location>
        <begin position="217"/>
        <end position="667"/>
    </location>
</feature>
<dbReference type="Gene3D" id="2.170.130.10">
    <property type="entry name" value="TonB-dependent receptor, plug domain"/>
    <property type="match status" value="1"/>
</dbReference>
<evidence type="ECO:0000256" key="8">
    <source>
        <dbReference type="ARBA" id="ARBA00023065"/>
    </source>
</evidence>
<dbReference type="InterPro" id="IPR039426">
    <property type="entry name" value="TonB-dep_rcpt-like"/>
</dbReference>
<evidence type="ECO:0000256" key="5">
    <source>
        <dbReference type="ARBA" id="ARBA00022692"/>
    </source>
</evidence>
<dbReference type="Pfam" id="PF07715">
    <property type="entry name" value="Plug"/>
    <property type="match status" value="1"/>
</dbReference>
<gene>
    <name evidence="16" type="ORF">HUK82_01275</name>
</gene>
<reference evidence="16 17" key="1">
    <citation type="submission" date="2020-06" db="EMBL/GenBank/DDBJ databases">
        <title>Description of novel acetic acid bacteria.</title>
        <authorList>
            <person name="Sombolestani A."/>
        </authorList>
    </citation>
    <scope>NUCLEOTIDE SEQUENCE [LARGE SCALE GENOMIC DNA]</scope>
    <source>
        <strain evidence="16 17">LMG 27010</strain>
    </source>
</reference>
<evidence type="ECO:0000256" key="3">
    <source>
        <dbReference type="ARBA" id="ARBA00022452"/>
    </source>
</evidence>
<keyword evidence="10 12" id="KW-0472">Membrane</keyword>
<dbReference type="AlphaFoldDB" id="A0A850P5I3"/>
<evidence type="ECO:0000256" key="9">
    <source>
        <dbReference type="ARBA" id="ARBA00023077"/>
    </source>
</evidence>
<name>A0A850P5I3_9PROT</name>
<keyword evidence="4" id="KW-0410">Iron transport</keyword>
<dbReference type="InterPro" id="IPR000531">
    <property type="entry name" value="Beta-barrel_TonB"/>
</dbReference>
<sequence>MTQASMEQFVAGTSPMKMLGQMPGINFVSDDPLGNDSWGSSLYLRGFSQSQIGMTLDGVPLGSQEYYTYNGQSSSFAIAPDNIAYMSVSEGAGAVDMPATTALGGGIQMFSSDPKEKAGAKISQMFGSNDSFRTFVRLDSGKLTPSGTRFYVSYARSDGMKWKGDGEQFGQMVNAKVLQPIGHSSKLSAFFTWNDATQFNYADQSLAMIHALGYHQDYYFPNYAKAYNAANGQFDSGLAGFDDAIDVSYYEGVTHVSDYLGGLNLDLALTDRLNWTSVVYGQSEHHYGTWTSPYTASPNGAPLSDQIIFAQNQRYGFTSALRYDIAHNSIEGGVWYENNHYTINEFQYAEPVLGEGAPIDPMSGNFGTPFQQNWGMGYNTNTFQFHLQDTYRPLPTLTLRAGFRSLLVTTAGGTTYNNIDYNGQAELPNGSLTSSAAALPHFNIEWRLLPHHEVYVDIAKNMRAYSYGGYQLGTAWGVSNQETFRQLQKTIKPETDWVYAIGYRYTTPRVVGSLNLYHADFSNRLQSLAAGTIIQPVTTVLNVGSVSMYGADISLTVRPFHGLSLTNSFSYNHSVYGNNINSQGTVYDLKGKYVVNYPQFMFKSNVTYQFHQAEVHFDANYISRRYFSYTNDTSVPGFWMTSLGARYRFGDHGVLHNLTFDFNIYNLINTSYISQMGENGNPMSGDYQSLLAGAPRQYFGTISAEF</sequence>
<dbReference type="Proteomes" id="UP000585665">
    <property type="component" value="Unassembled WGS sequence"/>
</dbReference>
<feature type="domain" description="TonB-dependent receptor plug" evidence="15">
    <location>
        <begin position="2"/>
        <end position="99"/>
    </location>
</feature>
<comment type="similarity">
    <text evidence="12 13">Belongs to the TonB-dependent receptor family.</text>
</comment>
<dbReference type="InterPro" id="IPR036942">
    <property type="entry name" value="Beta-barrel_TonB_sf"/>
</dbReference>
<keyword evidence="5 12" id="KW-0812">Transmembrane</keyword>
<evidence type="ECO:0000259" key="15">
    <source>
        <dbReference type="Pfam" id="PF07715"/>
    </source>
</evidence>
<evidence type="ECO:0000259" key="14">
    <source>
        <dbReference type="Pfam" id="PF00593"/>
    </source>
</evidence>
<accession>A0A850P5I3</accession>
<dbReference type="Pfam" id="PF00593">
    <property type="entry name" value="TonB_dep_Rec_b-barrel"/>
    <property type="match status" value="1"/>
</dbReference>
<evidence type="ECO:0000256" key="11">
    <source>
        <dbReference type="ARBA" id="ARBA00023237"/>
    </source>
</evidence>
<dbReference type="InterPro" id="IPR037066">
    <property type="entry name" value="Plug_dom_sf"/>
</dbReference>
<evidence type="ECO:0000256" key="10">
    <source>
        <dbReference type="ARBA" id="ARBA00023136"/>
    </source>
</evidence>
<dbReference type="GO" id="GO:0015344">
    <property type="term" value="F:siderophore uptake transmembrane transporter activity"/>
    <property type="evidence" value="ECO:0007669"/>
    <property type="project" value="TreeGrafter"/>
</dbReference>
<keyword evidence="3 12" id="KW-1134">Transmembrane beta strand</keyword>
<keyword evidence="9 13" id="KW-0798">TonB box</keyword>
<dbReference type="Gene3D" id="2.40.170.20">
    <property type="entry name" value="TonB-dependent receptor, beta-barrel domain"/>
    <property type="match status" value="1"/>
</dbReference>
<dbReference type="PANTHER" id="PTHR32552:SF89">
    <property type="entry name" value="CATECHOLATE SIDEROPHORE RECEPTOR FIU"/>
    <property type="match status" value="1"/>
</dbReference>
<evidence type="ECO:0000256" key="7">
    <source>
        <dbReference type="ARBA" id="ARBA00023004"/>
    </source>
</evidence>
<dbReference type="GO" id="GO:0009279">
    <property type="term" value="C:cell outer membrane"/>
    <property type="evidence" value="ECO:0007669"/>
    <property type="project" value="UniProtKB-SubCell"/>
</dbReference>
<comment type="caution">
    <text evidence="16">The sequence shown here is derived from an EMBL/GenBank/DDBJ whole genome shotgun (WGS) entry which is preliminary data.</text>
</comment>
<evidence type="ECO:0000256" key="4">
    <source>
        <dbReference type="ARBA" id="ARBA00022496"/>
    </source>
</evidence>
<evidence type="ECO:0000256" key="1">
    <source>
        <dbReference type="ARBA" id="ARBA00004571"/>
    </source>
</evidence>
<keyword evidence="11 12" id="KW-0998">Cell outer membrane</keyword>
<dbReference type="SUPFAM" id="SSF56935">
    <property type="entry name" value="Porins"/>
    <property type="match status" value="1"/>
</dbReference>
<dbReference type="InterPro" id="IPR012910">
    <property type="entry name" value="Plug_dom"/>
</dbReference>
<evidence type="ECO:0000313" key="17">
    <source>
        <dbReference type="Proteomes" id="UP000585665"/>
    </source>
</evidence>
<evidence type="ECO:0000256" key="12">
    <source>
        <dbReference type="PROSITE-ProRule" id="PRU01360"/>
    </source>
</evidence>
<evidence type="ECO:0000256" key="2">
    <source>
        <dbReference type="ARBA" id="ARBA00022448"/>
    </source>
</evidence>
<dbReference type="PROSITE" id="PS52016">
    <property type="entry name" value="TONB_DEPENDENT_REC_3"/>
    <property type="match status" value="1"/>
</dbReference>
<dbReference type="EMBL" id="JABXXR010000004">
    <property type="protein sequence ID" value="NVN39198.1"/>
    <property type="molecule type" value="Genomic_DNA"/>
</dbReference>
<evidence type="ECO:0000313" key="16">
    <source>
        <dbReference type="EMBL" id="NVN39198.1"/>
    </source>
</evidence>
<comment type="subcellular location">
    <subcellularLocation>
        <location evidence="1 12">Cell outer membrane</location>
        <topology evidence="1 12">Multi-pass membrane protein</topology>
    </subcellularLocation>
</comment>
<proteinExistence type="inferred from homology"/>
<dbReference type="PANTHER" id="PTHR32552">
    <property type="entry name" value="FERRICHROME IRON RECEPTOR-RELATED"/>
    <property type="match status" value="1"/>
</dbReference>
<organism evidence="16 17">
    <name type="scientific">Ameyamaea chiangmaiensis</name>
    <dbReference type="NCBI Taxonomy" id="442969"/>
    <lineage>
        <taxon>Bacteria</taxon>
        <taxon>Pseudomonadati</taxon>
        <taxon>Pseudomonadota</taxon>
        <taxon>Alphaproteobacteria</taxon>
        <taxon>Acetobacterales</taxon>
        <taxon>Acetobacteraceae</taxon>
        <taxon>Ameyamaea</taxon>
    </lineage>
</organism>
<evidence type="ECO:0000256" key="13">
    <source>
        <dbReference type="RuleBase" id="RU003357"/>
    </source>
</evidence>
<evidence type="ECO:0000256" key="6">
    <source>
        <dbReference type="ARBA" id="ARBA00022729"/>
    </source>
</evidence>
<keyword evidence="8" id="KW-0406">Ion transport</keyword>
<keyword evidence="2 12" id="KW-0813">Transport</keyword>
<protein>
    <submittedName>
        <fullName evidence="16">TonB-dependent receptor</fullName>
    </submittedName>
</protein>
<keyword evidence="7" id="KW-0408">Iron</keyword>